<dbReference type="Gene3D" id="3.40.50.920">
    <property type="match status" value="1"/>
</dbReference>
<dbReference type="EMBL" id="CP002541">
    <property type="protein sequence ID" value="ADY14776.1"/>
    <property type="molecule type" value="Genomic_DNA"/>
</dbReference>
<dbReference type="FunFam" id="3.40.50.970:FF:000129">
    <property type="entry name" value="Transketolase"/>
    <property type="match status" value="1"/>
</dbReference>
<dbReference type="PANTHER" id="PTHR43825:SF1">
    <property type="entry name" value="TRANSKETOLASE-LIKE PYRIMIDINE-BINDING DOMAIN-CONTAINING PROTEIN"/>
    <property type="match status" value="1"/>
</dbReference>
<dbReference type="KEGG" id="sbu:SpiBuddy_2969"/>
<keyword evidence="5" id="KW-0808">Transferase</keyword>
<evidence type="ECO:0000256" key="2">
    <source>
        <dbReference type="ARBA" id="ARBA00007131"/>
    </source>
</evidence>
<dbReference type="Gene3D" id="3.40.50.970">
    <property type="match status" value="1"/>
</dbReference>
<dbReference type="Pfam" id="PF02780">
    <property type="entry name" value="Transketolase_C"/>
    <property type="match status" value="1"/>
</dbReference>
<dbReference type="Proteomes" id="UP000008466">
    <property type="component" value="Chromosome"/>
</dbReference>
<sequence length="305" mass="32000">MSIAMRDAFGKKLAELGATHPELVVLDADVSSSTKSALFGKAYPDRFFNVGVAEANMVDIAAGMATAGYHPVVNAFAIFLALKATDQIRNTICYNNLPVIIAGAYGGLSDSFDGASHQSITDIAIMRALPNMQVIVPSDSAQAEKALEYALTQKGPVYIRLNRNAMPDLPPSKTIETVCAAEGSDVTIAANGITASFAVEAVTLLAQQGIKAEVLSVPVVKPLDLAPLAKSVAKTGRLLCVEEHVLAGGFASAVSEAFMKQGISCKFDAIGIEDTFTESGPYEPLLAKYGISAENIADRAKALCK</sequence>
<dbReference type="RefSeq" id="WP_013608619.1">
    <property type="nucleotide sequence ID" value="NC_015152.1"/>
</dbReference>
<dbReference type="InterPro" id="IPR033248">
    <property type="entry name" value="Transketolase_C"/>
</dbReference>
<keyword evidence="3" id="KW-0786">Thiamine pyrophosphate</keyword>
<dbReference type="HOGENOM" id="CLU_009227_1_1_12"/>
<dbReference type="PANTHER" id="PTHR43825">
    <property type="entry name" value="PYRUVATE DEHYDROGENASE E1 COMPONENT"/>
    <property type="match status" value="1"/>
</dbReference>
<dbReference type="STRING" id="158189.SpiBuddy_2969"/>
<dbReference type="CDD" id="cd07033">
    <property type="entry name" value="TPP_PYR_DXS_TK_like"/>
    <property type="match status" value="1"/>
</dbReference>
<accession>F0RZM5</accession>
<evidence type="ECO:0000313" key="5">
    <source>
        <dbReference type="EMBL" id="ADY14776.1"/>
    </source>
</evidence>
<evidence type="ECO:0000313" key="6">
    <source>
        <dbReference type="Proteomes" id="UP000008466"/>
    </source>
</evidence>
<evidence type="ECO:0000256" key="3">
    <source>
        <dbReference type="ARBA" id="ARBA00023052"/>
    </source>
</evidence>
<dbReference type="EC" id="2.2.1.7" evidence="5"/>
<dbReference type="InterPro" id="IPR051157">
    <property type="entry name" value="PDH/Transketolase"/>
</dbReference>
<dbReference type="SMART" id="SM00861">
    <property type="entry name" value="Transket_pyr"/>
    <property type="match status" value="1"/>
</dbReference>
<proteinExistence type="inferred from homology"/>
<dbReference type="OrthoDB" id="9803371at2"/>
<dbReference type="GO" id="GO:0008661">
    <property type="term" value="F:1-deoxy-D-xylulose-5-phosphate synthase activity"/>
    <property type="evidence" value="ECO:0007669"/>
    <property type="project" value="UniProtKB-EC"/>
</dbReference>
<keyword evidence="6" id="KW-1185">Reference proteome</keyword>
<name>F0RZM5_SPHGB</name>
<reference evidence="6" key="1">
    <citation type="submission" date="2011-02" db="EMBL/GenBank/DDBJ databases">
        <title>Complete sequence of Spirochaeta sp. Buddy.</title>
        <authorList>
            <person name="Lucas S."/>
            <person name="Copeland A."/>
            <person name="Lapidus A."/>
            <person name="Cheng J.-F."/>
            <person name="Goodwin L."/>
            <person name="Pitluck S."/>
            <person name="Zeytun A."/>
            <person name="Detter J.C."/>
            <person name="Han C."/>
            <person name="Tapia R."/>
            <person name="Land M."/>
            <person name="Hauser L."/>
            <person name="Kyrpides N."/>
            <person name="Ivanova N."/>
            <person name="Mikhailova N."/>
            <person name="Pagani I."/>
            <person name="Ritalahti K.M."/>
            <person name="Loeffler F.E."/>
            <person name="Woyke T."/>
        </authorList>
    </citation>
    <scope>NUCLEOTIDE SEQUENCE [LARGE SCALE GENOMIC DNA]</scope>
    <source>
        <strain evidence="6">ATCC BAA-1886 / DSM 22777 / Buddy</strain>
    </source>
</reference>
<dbReference type="InterPro" id="IPR009014">
    <property type="entry name" value="Transketo_C/PFOR_II"/>
</dbReference>
<gene>
    <name evidence="5" type="ordered locus">SpiBuddy_2969</name>
</gene>
<dbReference type="SUPFAM" id="SSF52518">
    <property type="entry name" value="Thiamin diphosphate-binding fold (THDP-binding)"/>
    <property type="match status" value="1"/>
</dbReference>
<protein>
    <submittedName>
        <fullName evidence="5">1-deoxy-D-xylulose-5-phosphate synthase</fullName>
        <ecNumber evidence="5">2.2.1.7</ecNumber>
    </submittedName>
</protein>
<dbReference type="InterPro" id="IPR029061">
    <property type="entry name" value="THDP-binding"/>
</dbReference>
<evidence type="ECO:0000259" key="4">
    <source>
        <dbReference type="SMART" id="SM00861"/>
    </source>
</evidence>
<feature type="domain" description="Transketolase-like pyrimidine-binding" evidence="4">
    <location>
        <begin position="3"/>
        <end position="168"/>
    </location>
</feature>
<comment type="similarity">
    <text evidence="2">Belongs to the transketolase family.</text>
</comment>
<comment type="cofactor">
    <cofactor evidence="1">
        <name>thiamine diphosphate</name>
        <dbReference type="ChEBI" id="CHEBI:58937"/>
    </cofactor>
</comment>
<dbReference type="Pfam" id="PF02779">
    <property type="entry name" value="Transket_pyr"/>
    <property type="match status" value="1"/>
</dbReference>
<dbReference type="InterPro" id="IPR005475">
    <property type="entry name" value="Transketolase-like_Pyr-bd"/>
</dbReference>
<organism evidence="5 6">
    <name type="scientific">Sphaerochaeta globosa (strain ATCC BAA-1886 / DSM 22777 / Buddy)</name>
    <name type="common">Spirochaeta sp. (strain Buddy)</name>
    <dbReference type="NCBI Taxonomy" id="158189"/>
    <lineage>
        <taxon>Bacteria</taxon>
        <taxon>Pseudomonadati</taxon>
        <taxon>Spirochaetota</taxon>
        <taxon>Spirochaetia</taxon>
        <taxon>Spirochaetales</taxon>
        <taxon>Sphaerochaetaceae</taxon>
        <taxon>Sphaerochaeta</taxon>
    </lineage>
</organism>
<dbReference type="eggNOG" id="COG3958">
    <property type="taxonomic scope" value="Bacteria"/>
</dbReference>
<evidence type="ECO:0000256" key="1">
    <source>
        <dbReference type="ARBA" id="ARBA00001964"/>
    </source>
</evidence>
<dbReference type="AlphaFoldDB" id="F0RZM5"/>
<dbReference type="SUPFAM" id="SSF52922">
    <property type="entry name" value="TK C-terminal domain-like"/>
    <property type="match status" value="1"/>
</dbReference>